<reference evidence="1" key="1">
    <citation type="submission" date="2013-05" db="EMBL/GenBank/DDBJ databases">
        <authorList>
            <person name="Harkins D.M."/>
            <person name="Durkin A.S."/>
            <person name="Brinkac L.M."/>
            <person name="Haft D.H."/>
            <person name="Selengut J.D."/>
            <person name="Sanka R."/>
            <person name="DePew J."/>
            <person name="Purushe J."/>
            <person name="Hartskeerl R.A."/>
            <person name="Ahmed A."/>
            <person name="van der Linden H."/>
            <person name="Goris M.G.A."/>
            <person name="Vinetz J.M."/>
            <person name="Sutton G.G."/>
            <person name="Nierman W.C."/>
            <person name="Fouts D.E."/>
        </authorList>
    </citation>
    <scope>NUCLEOTIDE SEQUENCE [LARGE SCALE GENOMIC DNA]</scope>
    <source>
        <strain evidence="1">5399</strain>
    </source>
</reference>
<dbReference type="AlphaFoldDB" id="T0GPC3"/>
<dbReference type="Proteomes" id="UP000015454">
    <property type="component" value="Unassembled WGS sequence"/>
</dbReference>
<comment type="caution">
    <text evidence="1">The sequence shown here is derived from an EMBL/GenBank/DDBJ whole genome shotgun (WGS) entry which is preliminary data.</text>
</comment>
<name>T0GPC3_9LEPT</name>
<keyword evidence="2" id="KW-1185">Reference proteome</keyword>
<dbReference type="EMBL" id="AHMO02000004">
    <property type="protein sequence ID" value="EQA47173.1"/>
    <property type="molecule type" value="Genomic_DNA"/>
</dbReference>
<evidence type="ECO:0000313" key="2">
    <source>
        <dbReference type="Proteomes" id="UP000015454"/>
    </source>
</evidence>
<gene>
    <name evidence="1" type="ORF">LEP1GSC050_0702</name>
</gene>
<dbReference type="STRING" id="1049789.LEP1GSC050_0702"/>
<organism evidence="1 2">
    <name type="scientific">Leptospira broomii serovar Hurstbridge str. 5399</name>
    <dbReference type="NCBI Taxonomy" id="1049789"/>
    <lineage>
        <taxon>Bacteria</taxon>
        <taxon>Pseudomonadati</taxon>
        <taxon>Spirochaetota</taxon>
        <taxon>Spirochaetia</taxon>
        <taxon>Leptospirales</taxon>
        <taxon>Leptospiraceae</taxon>
        <taxon>Leptospira</taxon>
    </lineage>
</organism>
<accession>T0GPC3</accession>
<protein>
    <submittedName>
        <fullName evidence="1">Uncharacterized protein</fullName>
    </submittedName>
</protein>
<proteinExistence type="predicted"/>
<sequence length="52" mass="6240">MNISYVILIPHKVDVWDREYTSITCEFNGYSAPIKEKYFAVRIREFLPIEPF</sequence>
<evidence type="ECO:0000313" key="1">
    <source>
        <dbReference type="EMBL" id="EQA47173.1"/>
    </source>
</evidence>